<dbReference type="EMBL" id="PQIB02000015">
    <property type="protein sequence ID" value="RLM66131.1"/>
    <property type="molecule type" value="Genomic_DNA"/>
</dbReference>
<comment type="caution">
    <text evidence="1">The sequence shown here is derived from an EMBL/GenBank/DDBJ whole genome shotgun (WGS) entry which is preliminary data.</text>
</comment>
<proteinExistence type="predicted"/>
<keyword evidence="2" id="KW-1185">Reference proteome</keyword>
<reference evidence="2" key="1">
    <citation type="journal article" date="2019" name="Nat. Commun.">
        <title>The genome of broomcorn millet.</title>
        <authorList>
            <person name="Zou C."/>
            <person name="Miki D."/>
            <person name="Li D."/>
            <person name="Tang Q."/>
            <person name="Xiao L."/>
            <person name="Rajput S."/>
            <person name="Deng P."/>
            <person name="Jia W."/>
            <person name="Huang R."/>
            <person name="Zhang M."/>
            <person name="Sun Y."/>
            <person name="Hu J."/>
            <person name="Fu X."/>
            <person name="Schnable P.S."/>
            <person name="Li F."/>
            <person name="Zhang H."/>
            <person name="Feng B."/>
            <person name="Zhu X."/>
            <person name="Liu R."/>
            <person name="Schnable J.C."/>
            <person name="Zhu J.-K."/>
            <person name="Zhang H."/>
        </authorList>
    </citation>
    <scope>NUCLEOTIDE SEQUENCE [LARGE SCALE GENOMIC DNA]</scope>
</reference>
<protein>
    <submittedName>
        <fullName evidence="1">Uncharacterized protein</fullName>
    </submittedName>
</protein>
<dbReference type="AlphaFoldDB" id="A0A3L6PZH1"/>
<organism evidence="1 2">
    <name type="scientific">Panicum miliaceum</name>
    <name type="common">Proso millet</name>
    <name type="synonym">Broomcorn millet</name>
    <dbReference type="NCBI Taxonomy" id="4540"/>
    <lineage>
        <taxon>Eukaryota</taxon>
        <taxon>Viridiplantae</taxon>
        <taxon>Streptophyta</taxon>
        <taxon>Embryophyta</taxon>
        <taxon>Tracheophyta</taxon>
        <taxon>Spermatophyta</taxon>
        <taxon>Magnoliopsida</taxon>
        <taxon>Liliopsida</taxon>
        <taxon>Poales</taxon>
        <taxon>Poaceae</taxon>
        <taxon>PACMAD clade</taxon>
        <taxon>Panicoideae</taxon>
        <taxon>Panicodae</taxon>
        <taxon>Paniceae</taxon>
        <taxon>Panicinae</taxon>
        <taxon>Panicum</taxon>
        <taxon>Panicum sect. Panicum</taxon>
    </lineage>
</organism>
<sequence>MVDFIPTGTEKGGEKATVGNNALHSLELVEGTKQKNFDGVTVLPTRILSLIKEEMQLRFAACGQGDNHLV</sequence>
<gene>
    <name evidence="1" type="ORF">C2845_PM16G18770</name>
</gene>
<evidence type="ECO:0000313" key="2">
    <source>
        <dbReference type="Proteomes" id="UP000275267"/>
    </source>
</evidence>
<dbReference type="Proteomes" id="UP000275267">
    <property type="component" value="Unassembled WGS sequence"/>
</dbReference>
<evidence type="ECO:0000313" key="1">
    <source>
        <dbReference type="EMBL" id="RLM66131.1"/>
    </source>
</evidence>
<accession>A0A3L6PZH1</accession>
<name>A0A3L6PZH1_PANMI</name>